<accession>A0A6V8LZP0</accession>
<dbReference type="RefSeq" id="WP_173086829.1">
    <property type="nucleotide sequence ID" value="NZ_BLTE01000020.1"/>
</dbReference>
<dbReference type="GO" id="GO:0016020">
    <property type="term" value="C:membrane"/>
    <property type="evidence" value="ECO:0007669"/>
    <property type="project" value="GOC"/>
</dbReference>
<keyword evidence="3" id="KW-0472">Membrane</keyword>
<dbReference type="Pfam" id="PF00149">
    <property type="entry name" value="Metallophos"/>
    <property type="match status" value="1"/>
</dbReference>
<feature type="domain" description="Calcineurin-like phosphoesterase" evidence="4">
    <location>
        <begin position="161"/>
        <end position="262"/>
    </location>
</feature>
<dbReference type="GO" id="GO:0008758">
    <property type="term" value="F:UDP-2,3-diacylglucosamine hydrolase activity"/>
    <property type="evidence" value="ECO:0007669"/>
    <property type="project" value="TreeGrafter"/>
</dbReference>
<dbReference type="EC" id="3.1.4.53" evidence="5"/>
<evidence type="ECO:0000256" key="1">
    <source>
        <dbReference type="ARBA" id="ARBA00022723"/>
    </source>
</evidence>
<dbReference type="GO" id="GO:0046872">
    <property type="term" value="F:metal ion binding"/>
    <property type="evidence" value="ECO:0007669"/>
    <property type="project" value="UniProtKB-KW"/>
</dbReference>
<protein>
    <submittedName>
        <fullName evidence="5">3',5'-cyclic adenosine monophosphate phosphodiesterase CpdA</fullName>
        <ecNumber evidence="5">3.1.4.53</ecNumber>
    </submittedName>
</protein>
<evidence type="ECO:0000313" key="6">
    <source>
        <dbReference type="Proteomes" id="UP000494245"/>
    </source>
</evidence>
<keyword evidence="3" id="KW-1133">Transmembrane helix</keyword>
<dbReference type="InterPro" id="IPR029052">
    <property type="entry name" value="Metallo-depent_PP-like"/>
</dbReference>
<dbReference type="AlphaFoldDB" id="A0A6V8LZP0"/>
<dbReference type="InterPro" id="IPR004843">
    <property type="entry name" value="Calcineurin-like_PHP"/>
</dbReference>
<keyword evidence="2 5" id="KW-0378">Hydrolase</keyword>
<dbReference type="SUPFAM" id="SSF56300">
    <property type="entry name" value="Metallo-dependent phosphatases"/>
    <property type="match status" value="1"/>
</dbReference>
<dbReference type="PANTHER" id="PTHR31302:SF31">
    <property type="entry name" value="PHOSPHODIESTERASE YAEI"/>
    <property type="match status" value="1"/>
</dbReference>
<feature type="transmembrane region" description="Helical" evidence="3">
    <location>
        <begin position="12"/>
        <end position="31"/>
    </location>
</feature>
<reference evidence="5 6" key="2">
    <citation type="submission" date="2020-05" db="EMBL/GenBank/DDBJ databases">
        <title>Draft genome sequence of Desulfovibrio sp. strainFSS-1.</title>
        <authorList>
            <person name="Shimoshige H."/>
            <person name="Kobayashi H."/>
            <person name="Maekawa T."/>
        </authorList>
    </citation>
    <scope>NUCLEOTIDE SEQUENCE [LARGE SCALE GENOMIC DNA]</scope>
    <source>
        <strain evidence="5 6">SIID29052-01</strain>
    </source>
</reference>
<comment type="caution">
    <text evidence="5">The sequence shown here is derived from an EMBL/GenBank/DDBJ whole genome shotgun (WGS) entry which is preliminary data.</text>
</comment>
<keyword evidence="1" id="KW-0479">Metal-binding</keyword>
<feature type="transmembrane region" description="Helical" evidence="3">
    <location>
        <begin position="43"/>
        <end position="67"/>
    </location>
</feature>
<dbReference type="GO" id="GO:0009245">
    <property type="term" value="P:lipid A biosynthetic process"/>
    <property type="evidence" value="ECO:0007669"/>
    <property type="project" value="TreeGrafter"/>
</dbReference>
<proteinExistence type="predicted"/>
<dbReference type="InterPro" id="IPR051158">
    <property type="entry name" value="Metallophosphoesterase_sf"/>
</dbReference>
<keyword evidence="6" id="KW-1185">Reference proteome</keyword>
<dbReference type="EMBL" id="BLTE01000020">
    <property type="protein sequence ID" value="GFK95688.1"/>
    <property type="molecule type" value="Genomic_DNA"/>
</dbReference>
<organism evidence="5 6">
    <name type="scientific">Fundidesulfovibrio magnetotacticus</name>
    <dbReference type="NCBI Taxonomy" id="2730080"/>
    <lineage>
        <taxon>Bacteria</taxon>
        <taxon>Pseudomonadati</taxon>
        <taxon>Thermodesulfobacteriota</taxon>
        <taxon>Desulfovibrionia</taxon>
        <taxon>Desulfovibrionales</taxon>
        <taxon>Desulfovibrionaceae</taxon>
        <taxon>Fundidesulfovibrio</taxon>
    </lineage>
</organism>
<dbReference type="Proteomes" id="UP000494245">
    <property type="component" value="Unassembled WGS sequence"/>
</dbReference>
<evidence type="ECO:0000256" key="2">
    <source>
        <dbReference type="ARBA" id="ARBA00022801"/>
    </source>
</evidence>
<name>A0A6V8LZP0_9BACT</name>
<sequence length="375" mass="40138">MTLLGFRGVHPLALLFLPAALAAVFGGFWLLRRHRAALGAPALRIWLAAWIASALGAACFFPLVRAAHAKYLLIYYLCVLACFAALTLGLALKISLGRAAASHLPARRRLLAGGLLACAGAACTKALAETSAGEAVVEERRIRLERHPEAHRGRELRLSMVTDLHAGFFLPQAHLAQALRHVEAFAPDAVLFGGDLVEYELEHLAETEHFLRELARVAPVFAVLGNHDIYVDGGRVARFLSVCGARVLRGESVPLAGPWGRFTLAGLRDAYEPERSWRCLEGQDPATTLMLAHNPQMALAAPEGLAPWLTLSGHTHGGQLRLPVIGAAINQADRRIGPGLGTVDGRRMVVSAGLGYAGLPVRLACPPDVTHVVIA</sequence>
<dbReference type="PANTHER" id="PTHR31302">
    <property type="entry name" value="TRANSMEMBRANE PROTEIN WITH METALLOPHOSPHOESTERASE DOMAIN-RELATED"/>
    <property type="match status" value="1"/>
</dbReference>
<evidence type="ECO:0000259" key="4">
    <source>
        <dbReference type="Pfam" id="PF00149"/>
    </source>
</evidence>
<keyword evidence="3" id="KW-0812">Transmembrane</keyword>
<evidence type="ECO:0000313" key="5">
    <source>
        <dbReference type="EMBL" id="GFK95688.1"/>
    </source>
</evidence>
<dbReference type="Gene3D" id="3.60.21.10">
    <property type="match status" value="1"/>
</dbReference>
<evidence type="ECO:0000256" key="3">
    <source>
        <dbReference type="SAM" id="Phobius"/>
    </source>
</evidence>
<dbReference type="GO" id="GO:0004115">
    <property type="term" value="F:3',5'-cyclic-AMP phosphodiesterase activity"/>
    <property type="evidence" value="ECO:0007669"/>
    <property type="project" value="UniProtKB-EC"/>
</dbReference>
<feature type="transmembrane region" description="Helical" evidence="3">
    <location>
        <begin position="73"/>
        <end position="92"/>
    </location>
</feature>
<reference evidence="5 6" key="1">
    <citation type="submission" date="2020-04" db="EMBL/GenBank/DDBJ databases">
        <authorList>
            <consortium name="Desulfovibrio sp. FSS-1 genome sequencing consortium"/>
            <person name="Shimoshige H."/>
            <person name="Kobayashi H."/>
            <person name="Maekawa T."/>
        </authorList>
    </citation>
    <scope>NUCLEOTIDE SEQUENCE [LARGE SCALE GENOMIC DNA]</scope>
    <source>
        <strain evidence="5 6">SIID29052-01</strain>
    </source>
</reference>
<gene>
    <name evidence="5" type="primary">cpdA_4</name>
    <name evidence="5" type="ORF">NNJEOMEG_03556</name>
</gene>